<dbReference type="RefSeq" id="WP_193996763.1">
    <property type="nucleotide sequence ID" value="NZ_JADEXP010000602.1"/>
</dbReference>
<proteinExistence type="predicted"/>
<organism evidence="2 3">
    <name type="scientific">Leptolyngbya cf. ectocarpi LEGE 11479</name>
    <dbReference type="NCBI Taxonomy" id="1828722"/>
    <lineage>
        <taxon>Bacteria</taxon>
        <taxon>Bacillati</taxon>
        <taxon>Cyanobacteriota</taxon>
        <taxon>Cyanophyceae</taxon>
        <taxon>Leptolyngbyales</taxon>
        <taxon>Leptolyngbyaceae</taxon>
        <taxon>Leptolyngbya group</taxon>
        <taxon>Leptolyngbya</taxon>
    </lineage>
</organism>
<sequence length="271" mass="28922">MKWFRKGFGVTCIGLAGSIAIICQSAVLSQEVSPIAKAFTVRVDAPGDGDGSGVLVAQNGNTYYVLTAWHVVSTPDIYTVYTPDSRAYGVDFSNVERIADYDLAVLKFNSVYDYELASISRESPVPNQPVSVSGWLNPLIEITSTTYQFISGTLTGYADPPEAGGYSLVFSTPGAFQGMSGGPVLDEDNKVIGTIGQGVRNIQGGVGLYLGIPISAFLSSRYSEYLQGSQYVKPGDLCLDAFCPPVNDPPDISSPTNIYTPDQGEAPRISR</sequence>
<dbReference type="AlphaFoldDB" id="A0A929A0V6"/>
<feature type="region of interest" description="Disordered" evidence="1">
    <location>
        <begin position="249"/>
        <end position="271"/>
    </location>
</feature>
<dbReference type="Proteomes" id="UP000615026">
    <property type="component" value="Unassembled WGS sequence"/>
</dbReference>
<evidence type="ECO:0000256" key="1">
    <source>
        <dbReference type="SAM" id="MobiDB-lite"/>
    </source>
</evidence>
<dbReference type="Gene3D" id="2.40.10.10">
    <property type="entry name" value="Trypsin-like serine proteases"/>
    <property type="match status" value="2"/>
</dbReference>
<dbReference type="EMBL" id="JADEXP010000602">
    <property type="protein sequence ID" value="MBE9070946.1"/>
    <property type="molecule type" value="Genomic_DNA"/>
</dbReference>
<dbReference type="InterPro" id="IPR043504">
    <property type="entry name" value="Peptidase_S1_PA_chymotrypsin"/>
</dbReference>
<gene>
    <name evidence="2" type="ORF">IQ260_30370</name>
</gene>
<accession>A0A929A0V6</accession>
<evidence type="ECO:0000313" key="3">
    <source>
        <dbReference type="Proteomes" id="UP000615026"/>
    </source>
</evidence>
<evidence type="ECO:0000313" key="2">
    <source>
        <dbReference type="EMBL" id="MBE9070946.1"/>
    </source>
</evidence>
<dbReference type="SUPFAM" id="SSF50494">
    <property type="entry name" value="Trypsin-like serine proteases"/>
    <property type="match status" value="1"/>
</dbReference>
<comment type="caution">
    <text evidence="2">The sequence shown here is derived from an EMBL/GenBank/DDBJ whole genome shotgun (WGS) entry which is preliminary data.</text>
</comment>
<dbReference type="Pfam" id="PF13365">
    <property type="entry name" value="Trypsin_2"/>
    <property type="match status" value="1"/>
</dbReference>
<dbReference type="InterPro" id="IPR009003">
    <property type="entry name" value="Peptidase_S1_PA"/>
</dbReference>
<name>A0A929A0V6_LEPEC</name>
<keyword evidence="3" id="KW-1185">Reference proteome</keyword>
<reference evidence="2" key="1">
    <citation type="submission" date="2020-10" db="EMBL/GenBank/DDBJ databases">
        <authorList>
            <person name="Castelo-Branco R."/>
            <person name="Eusebio N."/>
            <person name="Adriana R."/>
            <person name="Vieira A."/>
            <person name="Brugerolle De Fraissinette N."/>
            <person name="Rezende De Castro R."/>
            <person name="Schneider M.P."/>
            <person name="Vasconcelos V."/>
            <person name="Leao P.N."/>
        </authorList>
    </citation>
    <scope>NUCLEOTIDE SEQUENCE</scope>
    <source>
        <strain evidence="2">LEGE 11479</strain>
    </source>
</reference>
<protein>
    <submittedName>
        <fullName evidence="2">Trypsin-like peptidase domain-containing protein</fullName>
    </submittedName>
</protein>